<dbReference type="RefSeq" id="WP_189330599.1">
    <property type="nucleotide sequence ID" value="NZ_AP023356.1"/>
</dbReference>
<dbReference type="InterPro" id="IPR021005">
    <property type="entry name" value="Znf_CGNR"/>
</dbReference>
<dbReference type="PANTHER" id="PTHR35525">
    <property type="entry name" value="BLL6575 PROTEIN"/>
    <property type="match status" value="1"/>
</dbReference>
<evidence type="ECO:0000313" key="4">
    <source>
        <dbReference type="Proteomes" id="UP000676967"/>
    </source>
</evidence>
<feature type="region of interest" description="Disordered" evidence="1">
    <location>
        <begin position="165"/>
        <end position="185"/>
    </location>
</feature>
<feature type="domain" description="Zinc finger CGNR" evidence="2">
    <location>
        <begin position="129"/>
        <end position="170"/>
    </location>
</feature>
<dbReference type="InterPro" id="IPR023286">
    <property type="entry name" value="ABATE_dom_sf"/>
</dbReference>
<dbReference type="Pfam" id="PF11706">
    <property type="entry name" value="zf-CGNR"/>
    <property type="match status" value="1"/>
</dbReference>
<gene>
    <name evidence="3" type="ORF">Aiant_89530</name>
</gene>
<dbReference type="SUPFAM" id="SSF160904">
    <property type="entry name" value="Jann2411-like"/>
    <property type="match status" value="1"/>
</dbReference>
<dbReference type="PANTHER" id="PTHR35525:SF3">
    <property type="entry name" value="BLL6575 PROTEIN"/>
    <property type="match status" value="1"/>
</dbReference>
<dbReference type="Proteomes" id="UP000676967">
    <property type="component" value="Chromosome"/>
</dbReference>
<proteinExistence type="predicted"/>
<keyword evidence="4" id="KW-1185">Reference proteome</keyword>
<evidence type="ECO:0000313" key="3">
    <source>
        <dbReference type="EMBL" id="BCJ48296.1"/>
    </source>
</evidence>
<accession>A0ABN6CSQ9</accession>
<protein>
    <recommendedName>
        <fullName evidence="2">Zinc finger CGNR domain-containing protein</fullName>
    </recommendedName>
</protein>
<evidence type="ECO:0000259" key="2">
    <source>
        <dbReference type="Pfam" id="PF11706"/>
    </source>
</evidence>
<dbReference type="InterPro" id="IPR010852">
    <property type="entry name" value="ABATE"/>
</dbReference>
<reference evidence="3 4" key="1">
    <citation type="submission" date="2020-08" db="EMBL/GenBank/DDBJ databases">
        <title>Whole genome shotgun sequence of Actinoplanes ianthinogenes NBRC 13996.</title>
        <authorList>
            <person name="Komaki H."/>
            <person name="Tamura T."/>
        </authorList>
    </citation>
    <scope>NUCLEOTIDE SEQUENCE [LARGE SCALE GENOMIC DNA]</scope>
    <source>
        <strain evidence="3 4">NBRC 13996</strain>
    </source>
</reference>
<organism evidence="3 4">
    <name type="scientific">Actinoplanes ianthinogenes</name>
    <dbReference type="NCBI Taxonomy" id="122358"/>
    <lineage>
        <taxon>Bacteria</taxon>
        <taxon>Bacillati</taxon>
        <taxon>Actinomycetota</taxon>
        <taxon>Actinomycetes</taxon>
        <taxon>Micromonosporales</taxon>
        <taxon>Micromonosporaceae</taxon>
        <taxon>Actinoplanes</taxon>
    </lineage>
</organism>
<sequence length="185" mass="19816">MHINPYGEDPVRLALDLVTDPPATAADLGRRCAAAGLVIDVPASDADLTETERFLDAWLGVVDAPDETARADRLNALLAQAAAHPRLTNHADDGWHLHYRDPGRPLAAALRALISVGTALHLSGRGMHRLGRCAAAGCDRPFADLSRTGRQRYCSPSCANRDAVRRHRSRATPVSPGKITSFGTT</sequence>
<dbReference type="Gene3D" id="1.10.3300.10">
    <property type="entry name" value="Jann2411-like domain"/>
    <property type="match status" value="1"/>
</dbReference>
<evidence type="ECO:0000256" key="1">
    <source>
        <dbReference type="SAM" id="MobiDB-lite"/>
    </source>
</evidence>
<name>A0ABN6CSQ9_9ACTN</name>
<dbReference type="EMBL" id="AP023356">
    <property type="protein sequence ID" value="BCJ48296.1"/>
    <property type="molecule type" value="Genomic_DNA"/>
</dbReference>